<organism evidence="7 8">
    <name type="scientific">Candidatus Pseudoramibacter fermentans</name>
    <dbReference type="NCBI Taxonomy" id="2594427"/>
    <lineage>
        <taxon>Bacteria</taxon>
        <taxon>Bacillati</taxon>
        <taxon>Bacillota</taxon>
        <taxon>Clostridia</taxon>
        <taxon>Eubacteriales</taxon>
        <taxon>Eubacteriaceae</taxon>
        <taxon>Pseudoramibacter</taxon>
    </lineage>
</organism>
<dbReference type="PROSITE" id="PS51918">
    <property type="entry name" value="RADICAL_SAM"/>
    <property type="match status" value="1"/>
</dbReference>
<dbReference type="InterPro" id="IPR007197">
    <property type="entry name" value="rSAM"/>
</dbReference>
<dbReference type="SMART" id="SM00729">
    <property type="entry name" value="Elp3"/>
    <property type="match status" value="1"/>
</dbReference>
<dbReference type="Pfam" id="PF04055">
    <property type="entry name" value="Radical_SAM"/>
    <property type="match status" value="1"/>
</dbReference>
<dbReference type="InterPro" id="IPR058240">
    <property type="entry name" value="rSAM_sf"/>
</dbReference>
<dbReference type="SFLD" id="SFLDS00029">
    <property type="entry name" value="Radical_SAM"/>
    <property type="match status" value="1"/>
</dbReference>
<evidence type="ECO:0000313" key="8">
    <source>
        <dbReference type="Proteomes" id="UP000473648"/>
    </source>
</evidence>
<sequence length="289" mass="31617">MHYEGTLYRPPSEAGSLIFQVTIGCARNTCTFCSMYKDKRFRIRPMDEIERDIWEAAARYGNQVRRIFLADGDALILPTDQLLRILDVLQNAFPAAERVTAYGAPADVLGKSDLALTALRGAGLSMIYMGMESGSDEVLRRVHKGVSAEEIAAAGKRLKAAGMALSLTMIAGLGGKTLWQEHAVASARVVSKIRPDYLGALTLMLEPGAPLLKDVQSGAFAMLSPEEDLEEMALFLQNVTSPGTVFRGNHASNYLNLRGTLDADIPKMLDAIQTVQNNQNFKPEWLRGL</sequence>
<keyword evidence="4" id="KW-0408">Iron</keyword>
<dbReference type="PANTHER" id="PTHR43409:SF4">
    <property type="entry name" value="RADICAL SAM SUPERFAMILY PROTEIN"/>
    <property type="match status" value="1"/>
</dbReference>
<dbReference type="SFLD" id="SFLDG01082">
    <property type="entry name" value="B12-binding_domain_containing"/>
    <property type="match status" value="1"/>
</dbReference>
<dbReference type="InterPro" id="IPR013785">
    <property type="entry name" value="Aldolase_TIM"/>
</dbReference>
<protein>
    <submittedName>
        <fullName evidence="7">Radical SAM protein</fullName>
    </submittedName>
</protein>
<dbReference type="AlphaFoldDB" id="A0A6L5GTQ1"/>
<keyword evidence="3" id="KW-0479">Metal-binding</keyword>
<keyword evidence="5" id="KW-0411">Iron-sulfur</keyword>
<dbReference type="PANTHER" id="PTHR43409">
    <property type="entry name" value="ANAEROBIC MAGNESIUM-PROTOPORPHYRIN IX MONOMETHYL ESTER CYCLASE-RELATED"/>
    <property type="match status" value="1"/>
</dbReference>
<keyword evidence="8" id="KW-1185">Reference proteome</keyword>
<gene>
    <name evidence="7" type="ORF">FRC53_09490</name>
</gene>
<reference evidence="7" key="1">
    <citation type="journal article" date="2020" name="Appl. Environ. Microbiol.">
        <title>Medium-Chain Fatty Acid Synthesis by 'Candidatus Weimeria bifida' gen. nov., sp. nov., and 'Candidatus Pseudoramibacter fermentans' sp. nov.</title>
        <authorList>
            <person name="Scarborough M.J."/>
            <person name="Myers K.S."/>
            <person name="Donohue T.J."/>
            <person name="Noguera D.R."/>
        </authorList>
    </citation>
    <scope>NUCLEOTIDE SEQUENCE</scope>
    <source>
        <strain evidence="7">EUB1.1</strain>
    </source>
</reference>
<dbReference type="InterPro" id="IPR006638">
    <property type="entry name" value="Elp3/MiaA/NifB-like_rSAM"/>
</dbReference>
<dbReference type="EMBL" id="VOGB01000005">
    <property type="protein sequence ID" value="MQM73625.1"/>
    <property type="molecule type" value="Genomic_DNA"/>
</dbReference>
<accession>A0A6L5GTQ1</accession>
<dbReference type="SFLD" id="SFLDG01095">
    <property type="entry name" value="Uncharacterised_Radical_SAM_Su"/>
    <property type="match status" value="1"/>
</dbReference>
<feature type="domain" description="Radical SAM core" evidence="6">
    <location>
        <begin position="9"/>
        <end position="242"/>
    </location>
</feature>
<dbReference type="SUPFAM" id="SSF102114">
    <property type="entry name" value="Radical SAM enzymes"/>
    <property type="match status" value="1"/>
</dbReference>
<evidence type="ECO:0000259" key="6">
    <source>
        <dbReference type="PROSITE" id="PS51918"/>
    </source>
</evidence>
<evidence type="ECO:0000256" key="2">
    <source>
        <dbReference type="ARBA" id="ARBA00022691"/>
    </source>
</evidence>
<evidence type="ECO:0000256" key="3">
    <source>
        <dbReference type="ARBA" id="ARBA00022723"/>
    </source>
</evidence>
<dbReference type="GO" id="GO:0046872">
    <property type="term" value="F:metal ion binding"/>
    <property type="evidence" value="ECO:0007669"/>
    <property type="project" value="UniProtKB-KW"/>
</dbReference>
<dbReference type="Gene3D" id="3.20.20.70">
    <property type="entry name" value="Aldolase class I"/>
    <property type="match status" value="1"/>
</dbReference>
<comment type="cofactor">
    <cofactor evidence="1">
        <name>[4Fe-4S] cluster</name>
        <dbReference type="ChEBI" id="CHEBI:49883"/>
    </cofactor>
</comment>
<proteinExistence type="predicted"/>
<dbReference type="CDD" id="cd01335">
    <property type="entry name" value="Radical_SAM"/>
    <property type="match status" value="1"/>
</dbReference>
<comment type="caution">
    <text evidence="7">The sequence shown here is derived from an EMBL/GenBank/DDBJ whole genome shotgun (WGS) entry which is preliminary data.</text>
</comment>
<dbReference type="GO" id="GO:0051536">
    <property type="term" value="F:iron-sulfur cluster binding"/>
    <property type="evidence" value="ECO:0007669"/>
    <property type="project" value="UniProtKB-KW"/>
</dbReference>
<dbReference type="GO" id="GO:0003824">
    <property type="term" value="F:catalytic activity"/>
    <property type="evidence" value="ECO:0007669"/>
    <property type="project" value="InterPro"/>
</dbReference>
<evidence type="ECO:0000256" key="5">
    <source>
        <dbReference type="ARBA" id="ARBA00023014"/>
    </source>
</evidence>
<dbReference type="Proteomes" id="UP000473648">
    <property type="component" value="Unassembled WGS sequence"/>
</dbReference>
<evidence type="ECO:0000256" key="4">
    <source>
        <dbReference type="ARBA" id="ARBA00023004"/>
    </source>
</evidence>
<dbReference type="InterPro" id="IPR051198">
    <property type="entry name" value="BchE-like"/>
</dbReference>
<evidence type="ECO:0000256" key="1">
    <source>
        <dbReference type="ARBA" id="ARBA00001966"/>
    </source>
</evidence>
<name>A0A6L5GTQ1_9FIRM</name>
<evidence type="ECO:0000313" key="7">
    <source>
        <dbReference type="EMBL" id="MQM73625.1"/>
    </source>
</evidence>
<keyword evidence="2" id="KW-0949">S-adenosyl-L-methionine</keyword>